<keyword evidence="3" id="KW-1003">Cell membrane</keyword>
<dbReference type="EMBL" id="WKZA01000074">
    <property type="protein sequence ID" value="MSA95813.1"/>
    <property type="molecule type" value="Genomic_DNA"/>
</dbReference>
<evidence type="ECO:0000313" key="10">
    <source>
        <dbReference type="EMBL" id="MSA95813.1"/>
    </source>
</evidence>
<feature type="transmembrane region" description="Helical" evidence="8">
    <location>
        <begin position="107"/>
        <end position="126"/>
    </location>
</feature>
<feature type="compositionally biased region" description="Basic and acidic residues" evidence="7">
    <location>
        <begin position="277"/>
        <end position="289"/>
    </location>
</feature>
<feature type="transmembrane region" description="Helical" evidence="8">
    <location>
        <begin position="19"/>
        <end position="39"/>
    </location>
</feature>
<evidence type="ECO:0000256" key="1">
    <source>
        <dbReference type="ARBA" id="ARBA00004651"/>
    </source>
</evidence>
<dbReference type="Proteomes" id="UP000285258">
    <property type="component" value="Unassembled WGS sequence"/>
</dbReference>
<sequence>MDIAELIGSAFADGQVLTVPWGIDYFSVVVGVLTGALFACDRKLDIIGTVVLGLVTGYGGGIIRDVLLQDKGVYFTSHPDLILLCIVLCVFVFYFRGLFKHLDAMVFFADALSVGLFALAGASKAYACGEGFVLTVILGAITAVGGGAVRDICVGETPGIFQQSNFYAVAGLGGALLFTVLAYAGVPLVVAGIACVFTVGFLRYWSVYFDWKTRNEADLTPHVARGVGKAKRVVSGVFLQGGDRISVRRQRRRSRVRKGDGQGAAREATCEDEGPEDADRRSGARKDADGGDGAS</sequence>
<evidence type="ECO:0000313" key="12">
    <source>
        <dbReference type="Proteomes" id="UP000285258"/>
    </source>
</evidence>
<keyword evidence="4 8" id="KW-0812">Transmembrane</keyword>
<reference evidence="11" key="2">
    <citation type="journal article" date="2019" name="Int. J. Syst. Evol. Microbiol.">
        <title>Gordonibacter faecihominis is a later heterotypic synonym of Gordonibacter urolithinfaciens.</title>
        <authorList>
            <person name="Danylec N."/>
            <person name="Stoll D.A."/>
            <person name="Huch M."/>
        </authorList>
    </citation>
    <scope>NUCLEOTIDE SEQUENCE</scope>
    <source>
        <strain evidence="11">DSM 27213</strain>
    </source>
</reference>
<feature type="domain" description="Glycine transporter" evidence="9">
    <location>
        <begin position="108"/>
        <end position="181"/>
    </location>
</feature>
<dbReference type="PANTHER" id="PTHR30506">
    <property type="entry name" value="INNER MEMBRANE PROTEIN"/>
    <property type="match status" value="1"/>
</dbReference>
<accession>A0A423UNC1</accession>
<reference evidence="10 13" key="4">
    <citation type="journal article" date="2019" name="Nat. Med.">
        <title>A library of human gut bacterial isolates paired with longitudinal multiomics data enables mechanistic microbiome research.</title>
        <authorList>
            <person name="Poyet M."/>
            <person name="Groussin M."/>
            <person name="Gibbons S.M."/>
            <person name="Avila-Pacheco J."/>
            <person name="Jiang X."/>
            <person name="Kearney S.M."/>
            <person name="Perrotta A.R."/>
            <person name="Berdy B."/>
            <person name="Zhao S."/>
            <person name="Lieberman T.D."/>
            <person name="Swanson P.K."/>
            <person name="Smith M."/>
            <person name="Roesemann S."/>
            <person name="Alexander J.E."/>
            <person name="Rich S.A."/>
            <person name="Livny J."/>
            <person name="Vlamakis H."/>
            <person name="Clish C."/>
            <person name="Bullock K."/>
            <person name="Deik A."/>
            <person name="Scott J."/>
            <person name="Pierce K.A."/>
            <person name="Xavier R.J."/>
            <person name="Alm E.J."/>
        </authorList>
    </citation>
    <scope>NUCLEOTIDE SEQUENCE [LARGE SCALE GENOMIC DNA]</scope>
    <source>
        <strain evidence="10 13">BIOML-A1</strain>
    </source>
</reference>
<feature type="transmembrane region" description="Helical" evidence="8">
    <location>
        <begin position="75"/>
        <end position="95"/>
    </location>
</feature>
<protein>
    <submittedName>
        <fullName evidence="11">Trimeric intracellular cation channel family protein</fullName>
    </submittedName>
</protein>
<gene>
    <name evidence="11" type="ORF">DMP12_03325</name>
    <name evidence="10" type="ORF">GKG38_12260</name>
</gene>
<feature type="domain" description="Glycine transporter" evidence="9">
    <location>
        <begin position="23"/>
        <end position="95"/>
    </location>
</feature>
<dbReference type="GeneID" id="97354960"/>
<dbReference type="AlphaFoldDB" id="A0A423UNC1"/>
<organism evidence="11 12">
    <name type="scientific">Gordonibacter urolithinfaciens</name>
    <dbReference type="NCBI Taxonomy" id="1335613"/>
    <lineage>
        <taxon>Bacteria</taxon>
        <taxon>Bacillati</taxon>
        <taxon>Actinomycetota</taxon>
        <taxon>Coriobacteriia</taxon>
        <taxon>Eggerthellales</taxon>
        <taxon>Eggerthellaceae</taxon>
        <taxon>Gordonibacter</taxon>
    </lineage>
</organism>
<evidence type="ECO:0000256" key="6">
    <source>
        <dbReference type="ARBA" id="ARBA00023136"/>
    </source>
</evidence>
<evidence type="ECO:0000259" key="9">
    <source>
        <dbReference type="Pfam" id="PF03458"/>
    </source>
</evidence>
<dbReference type="Proteomes" id="UP000462865">
    <property type="component" value="Unassembled WGS sequence"/>
</dbReference>
<name>A0A423UNC1_9ACTN</name>
<dbReference type="EMBL" id="QIBW01000002">
    <property type="protein sequence ID" value="ROT91682.1"/>
    <property type="molecule type" value="Genomic_DNA"/>
</dbReference>
<evidence type="ECO:0000313" key="11">
    <source>
        <dbReference type="EMBL" id="ROT91682.1"/>
    </source>
</evidence>
<feature type="region of interest" description="Disordered" evidence="7">
    <location>
        <begin position="249"/>
        <end position="295"/>
    </location>
</feature>
<feature type="transmembrane region" description="Helical" evidence="8">
    <location>
        <begin position="165"/>
        <end position="182"/>
    </location>
</feature>
<reference evidence="12" key="1">
    <citation type="submission" date="2018-05" db="EMBL/GenBank/DDBJ databases">
        <title>Genome Sequencing of selected type strains of the family Eggerthellaceae.</title>
        <authorList>
            <person name="Danylec N."/>
            <person name="Stoll D.A."/>
            <person name="Doetsch A."/>
            <person name="Huch M."/>
        </authorList>
    </citation>
    <scope>NUCLEOTIDE SEQUENCE [LARGE SCALE GENOMIC DNA]</scope>
    <source>
        <strain evidence="12">DSM 27213</strain>
    </source>
</reference>
<comment type="similarity">
    <text evidence="2">Belongs to the UPF0126 family.</text>
</comment>
<evidence type="ECO:0000313" key="13">
    <source>
        <dbReference type="Proteomes" id="UP000462865"/>
    </source>
</evidence>
<proteinExistence type="inferred from homology"/>
<comment type="caution">
    <text evidence="11">The sequence shown here is derived from an EMBL/GenBank/DDBJ whole genome shotgun (WGS) entry which is preliminary data.</text>
</comment>
<dbReference type="RefSeq" id="WP_096227923.1">
    <property type="nucleotide sequence ID" value="NZ_BAABZN010000001.1"/>
</dbReference>
<feature type="transmembrane region" description="Helical" evidence="8">
    <location>
        <begin position="188"/>
        <end position="205"/>
    </location>
</feature>
<feature type="transmembrane region" description="Helical" evidence="8">
    <location>
        <begin position="46"/>
        <end position="63"/>
    </location>
</feature>
<evidence type="ECO:0000256" key="7">
    <source>
        <dbReference type="SAM" id="MobiDB-lite"/>
    </source>
</evidence>
<dbReference type="PANTHER" id="PTHR30506:SF3">
    <property type="entry name" value="UPF0126 INNER MEMBRANE PROTEIN YADS-RELATED"/>
    <property type="match status" value="1"/>
</dbReference>
<dbReference type="GO" id="GO:0005886">
    <property type="term" value="C:plasma membrane"/>
    <property type="evidence" value="ECO:0007669"/>
    <property type="project" value="UniProtKB-SubCell"/>
</dbReference>
<dbReference type="InterPro" id="IPR005115">
    <property type="entry name" value="Gly_transporter"/>
</dbReference>
<keyword evidence="5 8" id="KW-1133">Transmembrane helix</keyword>
<evidence type="ECO:0000256" key="5">
    <source>
        <dbReference type="ARBA" id="ARBA00022989"/>
    </source>
</evidence>
<evidence type="ECO:0000256" key="3">
    <source>
        <dbReference type="ARBA" id="ARBA00022475"/>
    </source>
</evidence>
<comment type="subcellular location">
    <subcellularLocation>
        <location evidence="1">Cell membrane</location>
        <topology evidence="1">Multi-pass membrane protein</topology>
    </subcellularLocation>
</comment>
<reference evidence="11" key="3">
    <citation type="journal article" date="2019" name="Microbiol. Resour. Announc.">
        <title>Draft Genome Sequences of Type Strains of Gordonibacter faecihominis, Paraeggerthella hongkongensis, Parvibacter caecicola,Slackia equolifaciens, Slackia faecicanis, and Slackia isoflavoniconvertens.</title>
        <authorList>
            <person name="Danylec N."/>
            <person name="Stoll D.A."/>
            <person name="Dotsch A."/>
            <person name="Huch M."/>
        </authorList>
    </citation>
    <scope>NUCLEOTIDE SEQUENCE</scope>
    <source>
        <strain evidence="11">DSM 27213</strain>
    </source>
</reference>
<keyword evidence="6 8" id="KW-0472">Membrane</keyword>
<evidence type="ECO:0000256" key="2">
    <source>
        <dbReference type="ARBA" id="ARBA00008193"/>
    </source>
</evidence>
<dbReference type="Pfam" id="PF03458">
    <property type="entry name" value="Gly_transporter"/>
    <property type="match status" value="2"/>
</dbReference>
<evidence type="ECO:0000256" key="4">
    <source>
        <dbReference type="ARBA" id="ARBA00022692"/>
    </source>
</evidence>
<feature type="transmembrane region" description="Helical" evidence="8">
    <location>
        <begin position="132"/>
        <end position="153"/>
    </location>
</feature>
<evidence type="ECO:0000256" key="8">
    <source>
        <dbReference type="SAM" id="Phobius"/>
    </source>
</evidence>